<evidence type="ECO:0008006" key="9">
    <source>
        <dbReference type="Google" id="ProtNLM"/>
    </source>
</evidence>
<evidence type="ECO:0000259" key="6">
    <source>
        <dbReference type="Pfam" id="PF08241"/>
    </source>
</evidence>
<feature type="domain" description="Peptidase S8/S53" evidence="5">
    <location>
        <begin position="320"/>
        <end position="480"/>
    </location>
</feature>
<evidence type="ECO:0000256" key="3">
    <source>
        <dbReference type="ARBA" id="ARBA00022825"/>
    </source>
</evidence>
<dbReference type="GO" id="GO:0006508">
    <property type="term" value="P:proteolysis"/>
    <property type="evidence" value="ECO:0007669"/>
    <property type="project" value="UniProtKB-KW"/>
</dbReference>
<dbReference type="InterPro" id="IPR036852">
    <property type="entry name" value="Peptidase_S8/S53_dom_sf"/>
</dbReference>
<dbReference type="Gene3D" id="3.40.50.200">
    <property type="entry name" value="Peptidase S8/S53 domain"/>
    <property type="match status" value="1"/>
</dbReference>
<dbReference type="Proteomes" id="UP000737018">
    <property type="component" value="Unassembled WGS sequence"/>
</dbReference>
<evidence type="ECO:0000259" key="5">
    <source>
        <dbReference type="Pfam" id="PF00082"/>
    </source>
</evidence>
<dbReference type="PROSITE" id="PS51892">
    <property type="entry name" value="SUBTILASE"/>
    <property type="match status" value="1"/>
</dbReference>
<dbReference type="Pfam" id="PF00082">
    <property type="entry name" value="Peptidase_S8"/>
    <property type="match status" value="1"/>
</dbReference>
<dbReference type="InterPro" id="IPR013216">
    <property type="entry name" value="Methyltransf_11"/>
</dbReference>
<comment type="caution">
    <text evidence="7">The sequence shown here is derived from an EMBL/GenBank/DDBJ whole genome shotgun (WGS) entry which is preliminary data.</text>
</comment>
<dbReference type="AlphaFoldDB" id="A0A8J4RG52"/>
<evidence type="ECO:0000256" key="2">
    <source>
        <dbReference type="ARBA" id="ARBA00022801"/>
    </source>
</evidence>
<dbReference type="PRINTS" id="PR00723">
    <property type="entry name" value="SUBTILISIN"/>
</dbReference>
<sequence>MAELYIKQAELYAEGRPCYPPELFDFIASKTPSHDLAWDVGTGSGQAARSLAGIFKNVIATDTSSKQLSFAPRLPNVRYQHTPPTMSSAELECNVAPQSSIDVVTIGQALHWFDLPNFYEQVKWVLKKPHGVIATWCYTLPQVNESVDALFQPFHYVSVDPHWDAAHKFIFNMYKTIDFPFEPVDGADHTGPFEFVTERLMDLDDYFAYFRSRSAYQIAREKGVEHLSDDVIEEFKNAWTEDGLDKKSILTITLNTFYTNDNALHGFGAVLSLDEPETLNKSLGFISACADKPFKLATTYSPEFLSLKASTGLWPASNYGKDIIIGVIDSGIWPEHPSFEDHGRPAGKVSSKWKENCEGGQQFNSSMCNSKLIEVRYFNAALKRKFRSSIVDSARDTIGHGTYVSSVVAGNFLEWVSFDGYAEGTTKVVAPYARISMYKVVWNEGIRCSDVVAGMDQAIADGVDVICIAMGYKQATEKLSTSNGLKIVGGSMFVGATVLENLPLVYSKTFSRCDSYSLSHAVPKGIVLFSDIGRLELQAKPIVSSNITGAILISNDPINLSIIIDIRCPCIVVHSRKARDLLSYARSSYQPLVSMEFRQTFTKSKPAPVVPLFASR</sequence>
<evidence type="ECO:0000313" key="8">
    <source>
        <dbReference type="Proteomes" id="UP000737018"/>
    </source>
</evidence>
<keyword evidence="8" id="KW-1185">Reference proteome</keyword>
<keyword evidence="1" id="KW-0645">Protease</keyword>
<protein>
    <recommendedName>
        <fullName evidence="9">Methyltransferase type 11 domain-containing protein</fullName>
    </recommendedName>
</protein>
<dbReference type="EMBL" id="JRKL02000341">
    <property type="protein sequence ID" value="KAF3972352.1"/>
    <property type="molecule type" value="Genomic_DNA"/>
</dbReference>
<dbReference type="InterPro" id="IPR029063">
    <property type="entry name" value="SAM-dependent_MTases_sf"/>
</dbReference>
<dbReference type="PANTHER" id="PTHR45180:SF1">
    <property type="entry name" value="OS01G0307686 PROTEIN"/>
    <property type="match status" value="1"/>
</dbReference>
<evidence type="ECO:0000256" key="1">
    <source>
        <dbReference type="ARBA" id="ARBA00022670"/>
    </source>
</evidence>
<dbReference type="PANTHER" id="PTHR45180">
    <property type="entry name" value="OS01G0307686 PROTEIN"/>
    <property type="match status" value="1"/>
</dbReference>
<dbReference type="SUPFAM" id="SSF52743">
    <property type="entry name" value="Subtilisin-like"/>
    <property type="match status" value="1"/>
</dbReference>
<proteinExistence type="inferred from homology"/>
<gene>
    <name evidence="7" type="ORF">CMV_004140</name>
</gene>
<organism evidence="7 8">
    <name type="scientific">Castanea mollissima</name>
    <name type="common">Chinese chestnut</name>
    <dbReference type="NCBI Taxonomy" id="60419"/>
    <lineage>
        <taxon>Eukaryota</taxon>
        <taxon>Viridiplantae</taxon>
        <taxon>Streptophyta</taxon>
        <taxon>Embryophyta</taxon>
        <taxon>Tracheophyta</taxon>
        <taxon>Spermatophyta</taxon>
        <taxon>Magnoliopsida</taxon>
        <taxon>eudicotyledons</taxon>
        <taxon>Gunneridae</taxon>
        <taxon>Pentapetalae</taxon>
        <taxon>rosids</taxon>
        <taxon>fabids</taxon>
        <taxon>Fagales</taxon>
        <taxon>Fagaceae</taxon>
        <taxon>Castanea</taxon>
    </lineage>
</organism>
<dbReference type="OrthoDB" id="10027013at2759"/>
<dbReference type="InterPro" id="IPR000209">
    <property type="entry name" value="Peptidase_S8/S53_dom"/>
</dbReference>
<dbReference type="InterPro" id="IPR023827">
    <property type="entry name" value="Peptidase_S8_Asp-AS"/>
</dbReference>
<dbReference type="CDD" id="cd02120">
    <property type="entry name" value="PA_subtilisin_like"/>
    <property type="match status" value="1"/>
</dbReference>
<dbReference type="InterPro" id="IPR015500">
    <property type="entry name" value="Peptidase_S8_subtilisin-rel"/>
</dbReference>
<evidence type="ECO:0000256" key="4">
    <source>
        <dbReference type="PROSITE-ProRule" id="PRU01240"/>
    </source>
</evidence>
<dbReference type="Gene3D" id="3.40.50.150">
    <property type="entry name" value="Vaccinia Virus protein VP39"/>
    <property type="match status" value="1"/>
</dbReference>
<name>A0A8J4RG52_9ROSI</name>
<dbReference type="CDD" id="cd02440">
    <property type="entry name" value="AdoMet_MTases"/>
    <property type="match status" value="1"/>
</dbReference>
<reference evidence="7" key="1">
    <citation type="submission" date="2020-03" db="EMBL/GenBank/DDBJ databases">
        <title>Castanea mollissima Vanexum genome sequencing.</title>
        <authorList>
            <person name="Staton M."/>
        </authorList>
    </citation>
    <scope>NUCLEOTIDE SEQUENCE</scope>
    <source>
        <tissue evidence="7">Leaf</tissue>
    </source>
</reference>
<accession>A0A8J4RG52</accession>
<keyword evidence="2" id="KW-0378">Hydrolase</keyword>
<keyword evidence="3" id="KW-0720">Serine protease</keyword>
<comment type="caution">
    <text evidence="4">Lacks conserved residue(s) required for the propagation of feature annotation.</text>
</comment>
<dbReference type="GO" id="GO:0004252">
    <property type="term" value="F:serine-type endopeptidase activity"/>
    <property type="evidence" value="ECO:0007669"/>
    <property type="project" value="InterPro"/>
</dbReference>
<dbReference type="SUPFAM" id="SSF53335">
    <property type="entry name" value="S-adenosyl-L-methionine-dependent methyltransferases"/>
    <property type="match status" value="1"/>
</dbReference>
<dbReference type="Pfam" id="PF08241">
    <property type="entry name" value="Methyltransf_11"/>
    <property type="match status" value="1"/>
</dbReference>
<comment type="similarity">
    <text evidence="4">Belongs to the peptidase S8 family.</text>
</comment>
<dbReference type="PROSITE" id="PS00136">
    <property type="entry name" value="SUBTILASE_ASP"/>
    <property type="match status" value="1"/>
</dbReference>
<feature type="domain" description="Methyltransferase type 11" evidence="6">
    <location>
        <begin position="39"/>
        <end position="128"/>
    </location>
</feature>
<evidence type="ECO:0000313" key="7">
    <source>
        <dbReference type="EMBL" id="KAF3972352.1"/>
    </source>
</evidence>
<dbReference type="GO" id="GO:0008757">
    <property type="term" value="F:S-adenosylmethionine-dependent methyltransferase activity"/>
    <property type="evidence" value="ECO:0007669"/>
    <property type="project" value="InterPro"/>
</dbReference>